<comment type="caution">
    <text evidence="2">The sequence shown here is derived from an EMBL/GenBank/DDBJ whole genome shotgun (WGS) entry which is preliminary data.</text>
</comment>
<feature type="region of interest" description="Disordered" evidence="1">
    <location>
        <begin position="93"/>
        <end position="140"/>
    </location>
</feature>
<evidence type="ECO:0000313" key="2">
    <source>
        <dbReference type="EMBL" id="VEL12524.1"/>
    </source>
</evidence>
<accession>A0A448WIE3</accession>
<reference evidence="2" key="1">
    <citation type="submission" date="2018-11" db="EMBL/GenBank/DDBJ databases">
        <authorList>
            <consortium name="Pathogen Informatics"/>
        </authorList>
    </citation>
    <scope>NUCLEOTIDE SEQUENCE</scope>
</reference>
<proteinExistence type="predicted"/>
<keyword evidence="3" id="KW-1185">Reference proteome</keyword>
<evidence type="ECO:0000256" key="1">
    <source>
        <dbReference type="SAM" id="MobiDB-lite"/>
    </source>
</evidence>
<dbReference type="EMBL" id="CAAALY010015009">
    <property type="protein sequence ID" value="VEL12524.1"/>
    <property type="molecule type" value="Genomic_DNA"/>
</dbReference>
<feature type="compositionally biased region" description="Low complexity" evidence="1">
    <location>
        <begin position="23"/>
        <end position="41"/>
    </location>
</feature>
<organism evidence="2 3">
    <name type="scientific">Protopolystoma xenopodis</name>
    <dbReference type="NCBI Taxonomy" id="117903"/>
    <lineage>
        <taxon>Eukaryota</taxon>
        <taxon>Metazoa</taxon>
        <taxon>Spiralia</taxon>
        <taxon>Lophotrochozoa</taxon>
        <taxon>Platyhelminthes</taxon>
        <taxon>Monogenea</taxon>
        <taxon>Polyopisthocotylea</taxon>
        <taxon>Polystomatidea</taxon>
        <taxon>Polystomatidae</taxon>
        <taxon>Protopolystoma</taxon>
    </lineage>
</organism>
<feature type="compositionally biased region" description="Acidic residues" evidence="1">
    <location>
        <begin position="108"/>
        <end position="127"/>
    </location>
</feature>
<protein>
    <submittedName>
        <fullName evidence="2">Uncharacterized protein</fullName>
    </submittedName>
</protein>
<sequence>MPTGPEARLNLAPFVSQPLQLVSAASSASSTGGPASSSRSSVFRMRNSDRCKVGGRLRWSRSCFPSRPTIPSDCCSPNESPCSRGIRIHWDEIEDEADEEESRCRIDDVDDDEDDEDYDDSVGDADLEGFPSGLDKSPLGREDYAEVYEDATDEFGVEEADETHRYD</sequence>
<evidence type="ECO:0000313" key="3">
    <source>
        <dbReference type="Proteomes" id="UP000784294"/>
    </source>
</evidence>
<gene>
    <name evidence="2" type="ORF">PXEA_LOCUS5964</name>
</gene>
<feature type="region of interest" description="Disordered" evidence="1">
    <location>
        <begin position="22"/>
        <end position="44"/>
    </location>
</feature>
<name>A0A448WIE3_9PLAT</name>
<dbReference type="Proteomes" id="UP000784294">
    <property type="component" value="Unassembled WGS sequence"/>
</dbReference>
<dbReference type="AlphaFoldDB" id="A0A448WIE3"/>